<organism evidence="2 3">
    <name type="scientific">Theobroma cacao</name>
    <name type="common">Cacao</name>
    <name type="synonym">Cocoa</name>
    <dbReference type="NCBI Taxonomy" id="3641"/>
    <lineage>
        <taxon>Eukaryota</taxon>
        <taxon>Viridiplantae</taxon>
        <taxon>Streptophyta</taxon>
        <taxon>Embryophyta</taxon>
        <taxon>Tracheophyta</taxon>
        <taxon>Spermatophyta</taxon>
        <taxon>Magnoliopsida</taxon>
        <taxon>eudicotyledons</taxon>
        <taxon>Gunneridae</taxon>
        <taxon>Pentapetalae</taxon>
        <taxon>rosids</taxon>
        <taxon>malvids</taxon>
        <taxon>Malvales</taxon>
        <taxon>Malvaceae</taxon>
        <taxon>Byttnerioideae</taxon>
        <taxon>Theobroma</taxon>
    </lineage>
</organism>
<evidence type="ECO:0000259" key="1">
    <source>
        <dbReference type="PROSITE" id="PS50126"/>
    </source>
</evidence>
<dbReference type="InterPro" id="IPR017072">
    <property type="entry name" value="TF_Spt6"/>
</dbReference>
<dbReference type="PANTHER" id="PTHR10145">
    <property type="entry name" value="TRANSCRIPTION ELONGATION FACTOR SPT6"/>
    <property type="match status" value="1"/>
</dbReference>
<dbReference type="FunFam" id="3.30.505.10:FF:000047">
    <property type="entry name" value="Transcription elongation factor spt6"/>
    <property type="match status" value="1"/>
</dbReference>
<dbReference type="Gene3D" id="2.40.50.140">
    <property type="entry name" value="Nucleic acid-binding proteins"/>
    <property type="match status" value="1"/>
</dbReference>
<dbReference type="PANTHER" id="PTHR10145:SF6">
    <property type="entry name" value="TRANSCRIPTION ELONGATION FACTOR SPT6"/>
    <property type="match status" value="1"/>
</dbReference>
<gene>
    <name evidence="2" type="ORF">TCM_044683</name>
</gene>
<dbReference type="PROSITE" id="PS50126">
    <property type="entry name" value="S1"/>
    <property type="match status" value="1"/>
</dbReference>
<dbReference type="SMART" id="SM00316">
    <property type="entry name" value="S1"/>
    <property type="match status" value="1"/>
</dbReference>
<dbReference type="InParanoid" id="A0A061FQF4"/>
<dbReference type="Gramene" id="EOY19550">
    <property type="protein sequence ID" value="EOY19550"/>
    <property type="gene ID" value="TCM_044683"/>
</dbReference>
<dbReference type="eggNOG" id="KOG1856">
    <property type="taxonomic scope" value="Eukaryota"/>
</dbReference>
<keyword evidence="3" id="KW-1185">Reference proteome</keyword>
<proteinExistence type="predicted"/>
<dbReference type="STRING" id="3641.A0A061FQF4"/>
<dbReference type="GO" id="GO:0003676">
    <property type="term" value="F:nucleic acid binding"/>
    <property type="evidence" value="ECO:0007669"/>
    <property type="project" value="InterPro"/>
</dbReference>
<dbReference type="Gene3D" id="3.30.505.10">
    <property type="entry name" value="SH2 domain"/>
    <property type="match status" value="2"/>
</dbReference>
<dbReference type="InterPro" id="IPR035420">
    <property type="entry name" value="Spt6_SH2"/>
</dbReference>
<dbReference type="InterPro" id="IPR049540">
    <property type="entry name" value="Spt6-like_S1"/>
</dbReference>
<name>A0A061FQF4_THECC</name>
<evidence type="ECO:0000313" key="3">
    <source>
        <dbReference type="Proteomes" id="UP000026915"/>
    </source>
</evidence>
<feature type="domain" description="S1 motif" evidence="1">
    <location>
        <begin position="13"/>
        <end position="83"/>
    </location>
</feature>
<dbReference type="InterPro" id="IPR003029">
    <property type="entry name" value="S1_domain"/>
</dbReference>
<evidence type="ECO:0000313" key="2">
    <source>
        <dbReference type="EMBL" id="EOY19550.1"/>
    </source>
</evidence>
<dbReference type="GO" id="GO:0140673">
    <property type="term" value="P:transcription elongation-coupled chromatin remodeling"/>
    <property type="evidence" value="ECO:0007669"/>
    <property type="project" value="InterPro"/>
</dbReference>
<dbReference type="InterPro" id="IPR035019">
    <property type="entry name" value="Spt6_SH2_N"/>
</dbReference>
<accession>A0A061FQF4</accession>
<reference evidence="2 3" key="1">
    <citation type="journal article" date="2013" name="Genome Biol.">
        <title>The genome sequence of the most widely cultivated cacao type and its use to identify candidate genes regulating pod color.</title>
        <authorList>
            <person name="Motamayor J.C."/>
            <person name="Mockaitis K."/>
            <person name="Schmutz J."/>
            <person name="Haiminen N."/>
            <person name="Iii D.L."/>
            <person name="Cornejo O."/>
            <person name="Findley S.D."/>
            <person name="Zheng P."/>
            <person name="Utro F."/>
            <person name="Royaert S."/>
            <person name="Saski C."/>
            <person name="Jenkins J."/>
            <person name="Podicheti R."/>
            <person name="Zhao M."/>
            <person name="Scheffler B.E."/>
            <person name="Stack J.C."/>
            <person name="Feltus F.A."/>
            <person name="Mustiga G.M."/>
            <person name="Amores F."/>
            <person name="Phillips W."/>
            <person name="Marelli J.P."/>
            <person name="May G.D."/>
            <person name="Shapiro H."/>
            <person name="Ma J."/>
            <person name="Bustamante C.D."/>
            <person name="Schnell R.J."/>
            <person name="Main D."/>
            <person name="Gilbert D."/>
            <person name="Parida L."/>
            <person name="Kuhn D.N."/>
        </authorList>
    </citation>
    <scope>NUCLEOTIDE SEQUENCE [LARGE SCALE GENOMIC DNA]</scope>
    <source>
        <strain evidence="3">cv. Matina 1-6</strain>
    </source>
</reference>
<sequence length="302" mass="34925">MICGKNGTALAEGSLVLAIVRHVESQRAFCVLDSGLTGIIMKDDFSDEDGDFALEDKLHEGDKVSCKVKQIDKSTFQAFLTCKESEVKRSRYEDILEVDPYYHESGNILLNQQEKACMDEKLDKKHFKPRTISHPFFRNMTLDQAMEFLSDKDAGESIFRPSSRGPSYLTLTLKVFDELYLSKDIVESGKDHKDMTSLLHLGKVLKIGNDKFRDLDEVRDRYVIPLVKHLKEMLGFQKFKRGAKSEVDEVLRAEKLEYPMRVVYCFGISYEHPGTFILSYIKSRNLHHESMYNWWFARPVEL</sequence>
<dbReference type="AlphaFoldDB" id="A0A061FQF4"/>
<dbReference type="Pfam" id="PF14633">
    <property type="entry name" value="SH2_2"/>
    <property type="match status" value="1"/>
</dbReference>
<dbReference type="InterPro" id="IPR036860">
    <property type="entry name" value="SH2_dom_sf"/>
</dbReference>
<dbReference type="Proteomes" id="UP000026915">
    <property type="component" value="Chromosome 10"/>
</dbReference>
<dbReference type="EMBL" id="CM001888">
    <property type="protein sequence ID" value="EOY19550.1"/>
    <property type="molecule type" value="Genomic_DNA"/>
</dbReference>
<dbReference type="Pfam" id="PF21710">
    <property type="entry name" value="Spt6_S1"/>
    <property type="match status" value="1"/>
</dbReference>
<dbReference type="SUPFAM" id="SSF50249">
    <property type="entry name" value="Nucleic acid-binding proteins"/>
    <property type="match status" value="1"/>
</dbReference>
<dbReference type="SUPFAM" id="SSF55550">
    <property type="entry name" value="SH2 domain"/>
    <property type="match status" value="1"/>
</dbReference>
<protein>
    <submittedName>
        <fullName evidence="2">Global transcription factor group, putative isoform 1</fullName>
    </submittedName>
</protein>
<dbReference type="CDD" id="cd09918">
    <property type="entry name" value="SH2_Nterm_SPT6_like"/>
    <property type="match status" value="1"/>
</dbReference>
<dbReference type="InterPro" id="IPR012340">
    <property type="entry name" value="NA-bd_OB-fold"/>
</dbReference>